<gene>
    <name evidence="2" type="ORF">GSMUA_274050.1</name>
</gene>
<sequence length="84" mass="9744">MLQPTFSRSNLCCGWICIIFGVISFVVFCYAAIISKLLSESRCPILFSIQNDCRYYCFLVPLTLPVMIILVYLHWLSMKLFKHA</sequence>
<dbReference type="PANTHER" id="PTHR36485">
    <property type="entry name" value="OS01G0939000 PROTEIN"/>
    <property type="match status" value="1"/>
</dbReference>
<evidence type="ECO:0000313" key="2">
    <source>
        <dbReference type="EMBL" id="CAG1839228.1"/>
    </source>
</evidence>
<reference evidence="2" key="1">
    <citation type="submission" date="2021-03" db="EMBL/GenBank/DDBJ databases">
        <authorList>
            <consortium name="Genoscope - CEA"/>
            <person name="William W."/>
        </authorList>
    </citation>
    <scope>NUCLEOTIDE SEQUENCE</scope>
    <source>
        <strain evidence="2">Doubled-haploid Pahang</strain>
    </source>
</reference>
<feature type="transmembrane region" description="Helical" evidence="1">
    <location>
        <begin position="53"/>
        <end position="75"/>
    </location>
</feature>
<evidence type="ECO:0000313" key="4">
    <source>
        <dbReference type="Proteomes" id="UP000012960"/>
    </source>
</evidence>
<dbReference type="OMA" id="MHFARDE"/>
<keyword evidence="1" id="KW-0812">Transmembrane</keyword>
<proteinExistence type="predicted"/>
<evidence type="ECO:0000313" key="3">
    <source>
        <dbReference type="EnsemblPlants" id="Ma05_p22080.1"/>
    </source>
</evidence>
<dbReference type="AlphaFoldDB" id="A0A804J775"/>
<accession>A0A804J775</accession>
<keyword evidence="4" id="KW-1185">Reference proteome</keyword>
<dbReference type="InParanoid" id="A0A804J775"/>
<organism evidence="3 4">
    <name type="scientific">Musa acuminata subsp. malaccensis</name>
    <name type="common">Wild banana</name>
    <name type="synonym">Musa malaccensis</name>
    <dbReference type="NCBI Taxonomy" id="214687"/>
    <lineage>
        <taxon>Eukaryota</taxon>
        <taxon>Viridiplantae</taxon>
        <taxon>Streptophyta</taxon>
        <taxon>Embryophyta</taxon>
        <taxon>Tracheophyta</taxon>
        <taxon>Spermatophyta</taxon>
        <taxon>Magnoliopsida</taxon>
        <taxon>Liliopsida</taxon>
        <taxon>Zingiberales</taxon>
        <taxon>Musaceae</taxon>
        <taxon>Musa</taxon>
    </lineage>
</organism>
<protein>
    <submittedName>
        <fullName evidence="2">(wild Malaysian banana) hypothetical protein</fullName>
    </submittedName>
</protein>
<dbReference type="Proteomes" id="UP000012960">
    <property type="component" value="Unplaced"/>
</dbReference>
<dbReference type="Pfam" id="PF15159">
    <property type="entry name" value="PIG-Y"/>
    <property type="match status" value="1"/>
</dbReference>
<feature type="transmembrane region" description="Helical" evidence="1">
    <location>
        <begin position="12"/>
        <end position="33"/>
    </location>
</feature>
<dbReference type="EnsemblPlants" id="Ma05_t22080.1">
    <property type="protein sequence ID" value="Ma05_p22080.1"/>
    <property type="gene ID" value="Ma05_g22080"/>
</dbReference>
<dbReference type="EMBL" id="HG996470">
    <property type="protein sequence ID" value="CAG1839228.1"/>
    <property type="molecule type" value="Genomic_DNA"/>
</dbReference>
<dbReference type="PANTHER" id="PTHR36485:SF1">
    <property type="entry name" value="TRANSMEMBRANE PROTEIN"/>
    <property type="match status" value="1"/>
</dbReference>
<dbReference type="Gramene" id="Ma05_t22080.1">
    <property type="protein sequence ID" value="Ma05_p22080.1"/>
    <property type="gene ID" value="Ma05_g22080"/>
</dbReference>
<keyword evidence="1" id="KW-1133">Transmembrane helix</keyword>
<evidence type="ECO:0000256" key="1">
    <source>
        <dbReference type="SAM" id="Phobius"/>
    </source>
</evidence>
<reference evidence="3" key="2">
    <citation type="submission" date="2021-05" db="UniProtKB">
        <authorList>
            <consortium name="EnsemblPlants"/>
        </authorList>
    </citation>
    <scope>IDENTIFICATION</scope>
    <source>
        <strain evidence="3">subsp. malaccensis</strain>
    </source>
</reference>
<dbReference type="InterPro" id="IPR029164">
    <property type="entry name" value="PIG-Y"/>
</dbReference>
<keyword evidence="1" id="KW-0472">Membrane</keyword>
<name>A0A804J775_MUSAM</name>